<dbReference type="OrthoDB" id="14833at2759"/>
<dbReference type="GO" id="GO:0005829">
    <property type="term" value="C:cytosol"/>
    <property type="evidence" value="ECO:0007669"/>
    <property type="project" value="TreeGrafter"/>
</dbReference>
<keyword evidence="4" id="KW-1185">Reference proteome</keyword>
<dbReference type="AlphaFoldDB" id="A0A226F188"/>
<dbReference type="InterPro" id="IPR037239">
    <property type="entry name" value="OSBP_sf"/>
</dbReference>
<dbReference type="GO" id="GO:0032934">
    <property type="term" value="F:sterol binding"/>
    <property type="evidence" value="ECO:0007669"/>
    <property type="project" value="TreeGrafter"/>
</dbReference>
<dbReference type="PANTHER" id="PTHR10972">
    <property type="entry name" value="OXYSTEROL-BINDING PROTEIN-RELATED"/>
    <property type="match status" value="1"/>
</dbReference>
<accession>A0A226F188</accession>
<dbReference type="Proteomes" id="UP000198287">
    <property type="component" value="Unassembled WGS sequence"/>
</dbReference>
<proteinExistence type="inferred from homology"/>
<dbReference type="SUPFAM" id="SSF144000">
    <property type="entry name" value="Oxysterol-binding protein-like"/>
    <property type="match status" value="1"/>
</dbReference>
<sequence length="131" mass="14599">MNQKKNSVGAPSPNIVVIDESPDPTQSGIASLSSNTEALVVRPTSNSLNNASFDWDALYDDNNSDQNIGSEEPKKSVISFLWSQLRVGMDLTSITLPTYILERRSLLEMYADFFAHPDMFVGITDRRPNFK</sequence>
<organism evidence="3 4">
    <name type="scientific">Folsomia candida</name>
    <name type="common">Springtail</name>
    <dbReference type="NCBI Taxonomy" id="158441"/>
    <lineage>
        <taxon>Eukaryota</taxon>
        <taxon>Metazoa</taxon>
        <taxon>Ecdysozoa</taxon>
        <taxon>Arthropoda</taxon>
        <taxon>Hexapoda</taxon>
        <taxon>Collembola</taxon>
        <taxon>Entomobryomorpha</taxon>
        <taxon>Isotomoidea</taxon>
        <taxon>Isotomidae</taxon>
        <taxon>Proisotominae</taxon>
        <taxon>Folsomia</taxon>
    </lineage>
</organism>
<dbReference type="STRING" id="158441.A0A226F188"/>
<dbReference type="Gene3D" id="1.10.287.2720">
    <property type="match status" value="1"/>
</dbReference>
<evidence type="ECO:0000256" key="1">
    <source>
        <dbReference type="ARBA" id="ARBA00008842"/>
    </source>
</evidence>
<feature type="region of interest" description="Disordered" evidence="2">
    <location>
        <begin position="1"/>
        <end position="30"/>
    </location>
</feature>
<evidence type="ECO:0000256" key="2">
    <source>
        <dbReference type="SAM" id="MobiDB-lite"/>
    </source>
</evidence>
<comment type="similarity">
    <text evidence="1">Belongs to the OSBP family.</text>
</comment>
<name>A0A226F188_FOLCA</name>
<dbReference type="GO" id="GO:0016020">
    <property type="term" value="C:membrane"/>
    <property type="evidence" value="ECO:0007669"/>
    <property type="project" value="TreeGrafter"/>
</dbReference>
<protein>
    <submittedName>
        <fullName evidence="3">Oxysterol-binding protein-related protein 9</fullName>
    </submittedName>
</protein>
<dbReference type="PANTHER" id="PTHR10972:SF102">
    <property type="entry name" value="OXYSTEROL-BINDING PROTEIN"/>
    <property type="match status" value="1"/>
</dbReference>
<dbReference type="InterPro" id="IPR000648">
    <property type="entry name" value="Oxysterol-bd"/>
</dbReference>
<gene>
    <name evidence="3" type="ORF">Fcan01_03019</name>
</gene>
<dbReference type="Pfam" id="PF01237">
    <property type="entry name" value="Oxysterol_BP"/>
    <property type="match status" value="1"/>
</dbReference>
<evidence type="ECO:0000313" key="3">
    <source>
        <dbReference type="EMBL" id="OXA63532.1"/>
    </source>
</evidence>
<comment type="caution">
    <text evidence="3">The sequence shown here is derived from an EMBL/GenBank/DDBJ whole genome shotgun (WGS) entry which is preliminary data.</text>
</comment>
<evidence type="ECO:0000313" key="4">
    <source>
        <dbReference type="Proteomes" id="UP000198287"/>
    </source>
</evidence>
<dbReference type="EMBL" id="LNIX01000001">
    <property type="protein sequence ID" value="OXA63532.1"/>
    <property type="molecule type" value="Genomic_DNA"/>
</dbReference>
<reference evidence="3 4" key="1">
    <citation type="submission" date="2015-12" db="EMBL/GenBank/DDBJ databases">
        <title>The genome of Folsomia candida.</title>
        <authorList>
            <person name="Faddeeva A."/>
            <person name="Derks M.F."/>
            <person name="Anvar Y."/>
            <person name="Smit S."/>
            <person name="Van Straalen N."/>
            <person name="Roelofs D."/>
        </authorList>
    </citation>
    <scope>NUCLEOTIDE SEQUENCE [LARGE SCALE GENOMIC DNA]</scope>
    <source>
        <strain evidence="3 4">VU population</strain>
        <tissue evidence="3">Whole body</tissue>
    </source>
</reference>